<evidence type="ECO:0000256" key="5">
    <source>
        <dbReference type="ARBA" id="ARBA00022643"/>
    </source>
</evidence>
<dbReference type="Gene3D" id="1.10.1200.80">
    <property type="entry name" value="Putative flavin oxidoreducatase, domain 2"/>
    <property type="match status" value="1"/>
</dbReference>
<evidence type="ECO:0000259" key="15">
    <source>
        <dbReference type="Pfam" id="PF01207"/>
    </source>
</evidence>
<evidence type="ECO:0000313" key="17">
    <source>
        <dbReference type="Proteomes" id="UP000774750"/>
    </source>
</evidence>
<comment type="caution">
    <text evidence="16">The sequence shown here is derived from an EMBL/GenBank/DDBJ whole genome shotgun (WGS) entry which is preliminary data.</text>
</comment>
<reference evidence="16" key="1">
    <citation type="submission" date="2020-08" db="EMBL/GenBank/DDBJ databases">
        <authorList>
            <person name="Cejkova D."/>
            <person name="Kubasova T."/>
            <person name="Jahodarova E."/>
            <person name="Rychlik I."/>
        </authorList>
    </citation>
    <scope>NUCLEOTIDE SEQUENCE</scope>
    <source>
        <strain evidence="16">An559</strain>
    </source>
</reference>
<feature type="active site" description="Proton donor" evidence="13">
    <location>
        <position position="103"/>
    </location>
</feature>
<feature type="binding site" evidence="14">
    <location>
        <position position="172"/>
    </location>
    <ligand>
        <name>FMN</name>
        <dbReference type="ChEBI" id="CHEBI:58210"/>
    </ligand>
</feature>
<dbReference type="InterPro" id="IPR018517">
    <property type="entry name" value="tRNA_hU_synthase_CS"/>
</dbReference>
<name>A0A939BF59_9FIRM</name>
<evidence type="ECO:0000256" key="1">
    <source>
        <dbReference type="ARBA" id="ARBA00001917"/>
    </source>
</evidence>
<evidence type="ECO:0000256" key="13">
    <source>
        <dbReference type="PIRSR" id="PIRSR006621-1"/>
    </source>
</evidence>
<keyword evidence="3" id="KW-0820">tRNA-binding</keyword>
<keyword evidence="14" id="KW-0547">Nucleotide-binding</keyword>
<evidence type="ECO:0000256" key="3">
    <source>
        <dbReference type="ARBA" id="ARBA00022555"/>
    </source>
</evidence>
<dbReference type="InterPro" id="IPR001269">
    <property type="entry name" value="DUS_fam"/>
</dbReference>
<dbReference type="InterPro" id="IPR035587">
    <property type="entry name" value="DUS-like_FMN-bd"/>
</dbReference>
<evidence type="ECO:0000256" key="14">
    <source>
        <dbReference type="PIRSR" id="PIRSR006621-2"/>
    </source>
</evidence>
<dbReference type="InterPro" id="IPR024036">
    <property type="entry name" value="tRNA-dHydroUridine_Synthase_C"/>
</dbReference>
<dbReference type="InterPro" id="IPR004652">
    <property type="entry name" value="DusB-like"/>
</dbReference>
<comment type="function">
    <text evidence="2 12">Catalyzes the synthesis of 5,6-dihydrouridine (D), a modified base found in the D-loop of most tRNAs, via the reduction of the C5-C6 double bond in target uridines.</text>
</comment>
<evidence type="ECO:0000256" key="8">
    <source>
        <dbReference type="ARBA" id="ARBA00022884"/>
    </source>
</evidence>
<dbReference type="EMBL" id="JACJKY010000017">
    <property type="protein sequence ID" value="MBM6921476.1"/>
    <property type="molecule type" value="Genomic_DNA"/>
</dbReference>
<dbReference type="Pfam" id="PF01207">
    <property type="entry name" value="Dus"/>
    <property type="match status" value="1"/>
</dbReference>
<dbReference type="GO" id="GO:0017150">
    <property type="term" value="F:tRNA dihydrouridine synthase activity"/>
    <property type="evidence" value="ECO:0007669"/>
    <property type="project" value="InterPro"/>
</dbReference>
<dbReference type="AlphaFoldDB" id="A0A939BF59"/>
<keyword evidence="9 12" id="KW-0560">Oxidoreductase</keyword>
<keyword evidence="6 12" id="KW-0819">tRNA processing</keyword>
<evidence type="ECO:0000256" key="12">
    <source>
        <dbReference type="PIRNR" id="PIRNR006621"/>
    </source>
</evidence>
<evidence type="ECO:0000256" key="6">
    <source>
        <dbReference type="ARBA" id="ARBA00022694"/>
    </source>
</evidence>
<dbReference type="InterPro" id="IPR013785">
    <property type="entry name" value="Aldolase_TIM"/>
</dbReference>
<keyword evidence="8" id="KW-0694">RNA-binding</keyword>
<dbReference type="PANTHER" id="PTHR45846:SF1">
    <property type="entry name" value="TRNA-DIHYDROURIDINE(47) SYNTHASE [NAD(P)(+)]-LIKE"/>
    <property type="match status" value="1"/>
</dbReference>
<comment type="cofactor">
    <cofactor evidence="1 12 14">
        <name>FMN</name>
        <dbReference type="ChEBI" id="CHEBI:58210"/>
    </cofactor>
</comment>
<dbReference type="GO" id="GO:0000049">
    <property type="term" value="F:tRNA binding"/>
    <property type="evidence" value="ECO:0007669"/>
    <property type="project" value="UniProtKB-KW"/>
</dbReference>
<organism evidence="16 17">
    <name type="scientific">Merdimmobilis hominis</name>
    <dbReference type="NCBI Taxonomy" id="2897707"/>
    <lineage>
        <taxon>Bacteria</taxon>
        <taxon>Bacillati</taxon>
        <taxon>Bacillota</taxon>
        <taxon>Clostridia</taxon>
        <taxon>Eubacteriales</taxon>
        <taxon>Oscillospiraceae</taxon>
        <taxon>Merdimmobilis</taxon>
    </lineage>
</organism>
<feature type="binding site" evidence="14">
    <location>
        <begin position="19"/>
        <end position="21"/>
    </location>
    <ligand>
        <name>FMN</name>
        <dbReference type="ChEBI" id="CHEBI:58210"/>
    </ligand>
</feature>
<comment type="catalytic activity">
    <reaction evidence="11">
        <text>a 5,6-dihydrouridine in tRNA + NAD(+) = a uridine in tRNA + NADH + H(+)</text>
        <dbReference type="Rhea" id="RHEA:54452"/>
        <dbReference type="Rhea" id="RHEA-COMP:13339"/>
        <dbReference type="Rhea" id="RHEA-COMP:13887"/>
        <dbReference type="ChEBI" id="CHEBI:15378"/>
        <dbReference type="ChEBI" id="CHEBI:57540"/>
        <dbReference type="ChEBI" id="CHEBI:57945"/>
        <dbReference type="ChEBI" id="CHEBI:65315"/>
        <dbReference type="ChEBI" id="CHEBI:74443"/>
    </reaction>
</comment>
<comment type="catalytic activity">
    <reaction evidence="10">
        <text>a 5,6-dihydrouridine in tRNA + NADP(+) = a uridine in tRNA + NADPH + H(+)</text>
        <dbReference type="Rhea" id="RHEA:23624"/>
        <dbReference type="Rhea" id="RHEA-COMP:13339"/>
        <dbReference type="Rhea" id="RHEA-COMP:13887"/>
        <dbReference type="ChEBI" id="CHEBI:15378"/>
        <dbReference type="ChEBI" id="CHEBI:57783"/>
        <dbReference type="ChEBI" id="CHEBI:58349"/>
        <dbReference type="ChEBI" id="CHEBI:65315"/>
        <dbReference type="ChEBI" id="CHEBI:74443"/>
    </reaction>
</comment>
<keyword evidence="7" id="KW-0521">NADP</keyword>
<reference evidence="16" key="2">
    <citation type="journal article" date="2021" name="Sci. Rep.">
        <title>The distribution of antibiotic resistance genes in chicken gut microbiota commensals.</title>
        <authorList>
            <person name="Juricova H."/>
            <person name="Matiasovicova J."/>
            <person name="Kubasova T."/>
            <person name="Cejkova D."/>
            <person name="Rychlik I."/>
        </authorList>
    </citation>
    <scope>NUCLEOTIDE SEQUENCE</scope>
    <source>
        <strain evidence="16">An559</strain>
    </source>
</reference>
<proteinExistence type="inferred from homology"/>
<feature type="binding site" evidence="14">
    <location>
        <position position="142"/>
    </location>
    <ligand>
        <name>FMN</name>
        <dbReference type="ChEBI" id="CHEBI:58210"/>
    </ligand>
</feature>
<keyword evidence="5 12" id="KW-0288">FMN</keyword>
<keyword evidence="4 12" id="KW-0285">Flavoprotein</keyword>
<feature type="binding site" evidence="14">
    <location>
        <position position="73"/>
    </location>
    <ligand>
        <name>FMN</name>
        <dbReference type="ChEBI" id="CHEBI:58210"/>
    </ligand>
</feature>
<evidence type="ECO:0000256" key="4">
    <source>
        <dbReference type="ARBA" id="ARBA00022630"/>
    </source>
</evidence>
<feature type="domain" description="DUS-like FMN-binding" evidence="15">
    <location>
        <begin position="17"/>
        <end position="316"/>
    </location>
</feature>
<dbReference type="PANTHER" id="PTHR45846">
    <property type="entry name" value="TRNA-DIHYDROURIDINE(47) SYNTHASE [NAD(P)(+)]-LIKE"/>
    <property type="match status" value="1"/>
</dbReference>
<dbReference type="SUPFAM" id="SSF51395">
    <property type="entry name" value="FMN-linked oxidoreductases"/>
    <property type="match status" value="1"/>
</dbReference>
<accession>A0A939BF59</accession>
<evidence type="ECO:0000256" key="10">
    <source>
        <dbReference type="ARBA" id="ARBA00048205"/>
    </source>
</evidence>
<evidence type="ECO:0000256" key="7">
    <source>
        <dbReference type="ARBA" id="ARBA00022857"/>
    </source>
</evidence>
<dbReference type="Proteomes" id="UP000774750">
    <property type="component" value="Unassembled WGS sequence"/>
</dbReference>
<comment type="similarity">
    <text evidence="12">Belongs to the dus family.</text>
</comment>
<evidence type="ECO:0000313" key="16">
    <source>
        <dbReference type="EMBL" id="MBM6921476.1"/>
    </source>
</evidence>
<keyword evidence="17" id="KW-1185">Reference proteome</keyword>
<dbReference type="RefSeq" id="WP_204447449.1">
    <property type="nucleotide sequence ID" value="NZ_JACJKY010000017.1"/>
</dbReference>
<dbReference type="GO" id="GO:0050660">
    <property type="term" value="F:flavin adenine dinucleotide binding"/>
    <property type="evidence" value="ECO:0007669"/>
    <property type="project" value="InterPro"/>
</dbReference>
<sequence length="326" mass="35955">MKQIKIGNVSFPKTAALAPMASVADRAYRIMCRRYGAAYVVSEMVSAKALCYGDKKSKQLLTVTAAEEPMAIQLFGSEPETMARAVQIVNEYHPCMIDVNMGCPVPKVAGNGCGSALMKTPETAAAIVRTMKAETDLPVTVKFRKGWDDNSVNAPEFAKLMEEAGADAVAVHGRTKMQMYRPPVDREIIRRVKESVSVPVIGNGGILDAVSAKQMYDETGCDLVFVAQGSYGKPWIFKQIEAYLTDGTLLADPPVSERLDIMLEHISLMIEDKGEHVAMMEARRQAAFYMKGLPGAAHFRFRCGSLSTYEELRELVRELKQHTPHE</sequence>
<dbReference type="EC" id="1.3.1.-" evidence="12"/>
<feature type="binding site" evidence="14">
    <location>
        <begin position="203"/>
        <end position="205"/>
    </location>
    <ligand>
        <name>FMN</name>
        <dbReference type="ChEBI" id="CHEBI:58210"/>
    </ligand>
</feature>
<evidence type="ECO:0000256" key="2">
    <source>
        <dbReference type="ARBA" id="ARBA00002790"/>
    </source>
</evidence>
<dbReference type="NCBIfam" id="TIGR00737">
    <property type="entry name" value="nifR3_yhdG"/>
    <property type="match status" value="1"/>
</dbReference>
<protein>
    <recommendedName>
        <fullName evidence="12">tRNA-dihydrouridine synthase</fullName>
        <ecNumber evidence="12">1.3.1.-</ecNumber>
    </recommendedName>
</protein>
<dbReference type="CDD" id="cd02801">
    <property type="entry name" value="DUS_like_FMN"/>
    <property type="match status" value="1"/>
</dbReference>
<dbReference type="Gene3D" id="3.20.20.70">
    <property type="entry name" value="Aldolase class I"/>
    <property type="match status" value="1"/>
</dbReference>
<evidence type="ECO:0000256" key="9">
    <source>
        <dbReference type="ARBA" id="ARBA00023002"/>
    </source>
</evidence>
<dbReference type="PIRSF" id="PIRSF006621">
    <property type="entry name" value="Dus"/>
    <property type="match status" value="1"/>
</dbReference>
<evidence type="ECO:0000256" key="11">
    <source>
        <dbReference type="ARBA" id="ARBA00048802"/>
    </source>
</evidence>
<dbReference type="PROSITE" id="PS01136">
    <property type="entry name" value="UPF0034"/>
    <property type="match status" value="1"/>
</dbReference>
<gene>
    <name evidence="16" type="primary">dusB</name>
    <name evidence="16" type="ORF">H6A12_09945</name>
</gene>